<evidence type="ECO:0000313" key="2">
    <source>
        <dbReference type="EMBL" id="CAE7274396.1"/>
    </source>
</evidence>
<feature type="domain" description="DUF4116" evidence="1">
    <location>
        <begin position="572"/>
        <end position="611"/>
    </location>
</feature>
<reference evidence="2" key="1">
    <citation type="submission" date="2021-02" db="EMBL/GenBank/DDBJ databases">
        <authorList>
            <person name="Dougan E. K."/>
            <person name="Rhodes N."/>
            <person name="Thang M."/>
            <person name="Chan C."/>
        </authorList>
    </citation>
    <scope>NUCLEOTIDE SEQUENCE</scope>
</reference>
<evidence type="ECO:0000259" key="1">
    <source>
        <dbReference type="Pfam" id="PF13475"/>
    </source>
</evidence>
<feature type="domain" description="DUF4116" evidence="1">
    <location>
        <begin position="242"/>
        <end position="287"/>
    </location>
</feature>
<comment type="caution">
    <text evidence="2">The sequence shown here is derived from an EMBL/GenBank/DDBJ whole genome shotgun (WGS) entry which is preliminary data.</text>
</comment>
<dbReference type="Pfam" id="PF13475">
    <property type="entry name" value="DUF4116"/>
    <property type="match status" value="7"/>
</dbReference>
<feature type="domain" description="DUF4116" evidence="1">
    <location>
        <begin position="2"/>
        <end position="50"/>
    </location>
</feature>
<dbReference type="OrthoDB" id="437835at2759"/>
<gene>
    <name evidence="2" type="ORF">SNEC2469_LOCUS6637</name>
</gene>
<evidence type="ECO:0000313" key="3">
    <source>
        <dbReference type="Proteomes" id="UP000601435"/>
    </source>
</evidence>
<feature type="domain" description="DUF4116" evidence="1">
    <location>
        <begin position="391"/>
        <end position="435"/>
    </location>
</feature>
<name>A0A812N3D0_9DINO</name>
<accession>A0A812N3D0</accession>
<proteinExistence type="predicted"/>
<dbReference type="EMBL" id="CAJNJA010011536">
    <property type="protein sequence ID" value="CAE7274396.1"/>
    <property type="molecule type" value="Genomic_DNA"/>
</dbReference>
<feature type="domain" description="DUF4116" evidence="1">
    <location>
        <begin position="53"/>
        <end position="99"/>
    </location>
</feature>
<feature type="non-terminal residue" evidence="2">
    <location>
        <position position="637"/>
    </location>
</feature>
<organism evidence="2 3">
    <name type="scientific">Symbiodinium necroappetens</name>
    <dbReference type="NCBI Taxonomy" id="1628268"/>
    <lineage>
        <taxon>Eukaryota</taxon>
        <taxon>Sar</taxon>
        <taxon>Alveolata</taxon>
        <taxon>Dinophyceae</taxon>
        <taxon>Suessiales</taxon>
        <taxon>Symbiodiniaceae</taxon>
        <taxon>Symbiodinium</taxon>
    </lineage>
</organism>
<dbReference type="AlphaFoldDB" id="A0A812N3D0"/>
<feature type="domain" description="DUF4116" evidence="1">
    <location>
        <begin position="472"/>
        <end position="520"/>
    </location>
</feature>
<protein>
    <recommendedName>
        <fullName evidence="1">DUF4116 domain-containing protein</fullName>
    </recommendedName>
</protein>
<feature type="domain" description="DUF4116" evidence="1">
    <location>
        <begin position="524"/>
        <end position="563"/>
    </location>
</feature>
<dbReference type="InterPro" id="IPR025197">
    <property type="entry name" value="DUF4116"/>
</dbReference>
<keyword evidence="3" id="KW-1185">Reference proteome</keyword>
<sequence>ADRRFVLPAVEKNGRALAFISEELRGDEELVLAALSTDPGALLQAPSSLRSQRQFVCRAVRQAGMSLEHVGSERNDEEVVKEALSQDASAFQFTGEQLRNSSGFLWDVLLRFGLSEDFASEPECDIQELLHKVQILEGAEAMAKSDRDVVVKLRRRRYALLNSLARPSPSTEMHKVLLAGVFSLDRALCSLEWFPDLWHSALSEHMLLQRKLADAADKVLLLEGVRQQALGLHLLSAEECSDRDIVFAALEQNGSSLRHAAPALQADIDVVSAALRRDGFAIFFANPGVQDREILLPALQYHVARVRLWRCQAHALDCWQICELVQQCLVLARISLDKLQADEGLALEILRLESCMRELAAAFPALRELLAAELEDSLFQLPRRDELRSSRSFVDSAVKDNLFWLHHASVELQRDRRLVLRALKHDRFSLQHVREHHLAEFEKLRRDPRVVREALRHNSWVLGLASEELRADKRLVLFAVAQSFAAFEFAHKDLRSSKRFVLCVVRVAGYALQYADANLRADGDVVLEAVRQNVYSMEFAADELKSDRAFILKAMRFNSAVLELSAEVIKVDKDFMLEALKLSTEALGRAGKTIKSDKEVVLRAIEQNTLAAYDAAGSALDKDVVQEAHLPAIQHPR</sequence>
<dbReference type="Proteomes" id="UP000601435">
    <property type="component" value="Unassembled WGS sequence"/>
</dbReference>